<evidence type="ECO:0000313" key="4">
    <source>
        <dbReference type="WBParaSite" id="Csp11.Scaffold549.g3571.t1"/>
    </source>
</evidence>
<dbReference type="GO" id="GO:0006139">
    <property type="term" value="P:nucleobase-containing compound metabolic process"/>
    <property type="evidence" value="ECO:0007669"/>
    <property type="project" value="InterPro"/>
</dbReference>
<evidence type="ECO:0000259" key="2">
    <source>
        <dbReference type="Pfam" id="PF01612"/>
    </source>
</evidence>
<keyword evidence="1" id="KW-1133">Transmembrane helix</keyword>
<dbReference type="Pfam" id="PF01612">
    <property type="entry name" value="DNA_pol_A_exo1"/>
    <property type="match status" value="1"/>
</dbReference>
<reference evidence="4" key="1">
    <citation type="submission" date="2016-11" db="UniProtKB">
        <authorList>
            <consortium name="WormBaseParasite"/>
        </authorList>
    </citation>
    <scope>IDENTIFICATION</scope>
</reference>
<dbReference type="AlphaFoldDB" id="A0A1I7T8W1"/>
<keyword evidence="3" id="KW-1185">Reference proteome</keyword>
<dbReference type="InterPro" id="IPR012337">
    <property type="entry name" value="RNaseH-like_sf"/>
</dbReference>
<organism evidence="3 4">
    <name type="scientific">Caenorhabditis tropicalis</name>
    <dbReference type="NCBI Taxonomy" id="1561998"/>
    <lineage>
        <taxon>Eukaryota</taxon>
        <taxon>Metazoa</taxon>
        <taxon>Ecdysozoa</taxon>
        <taxon>Nematoda</taxon>
        <taxon>Chromadorea</taxon>
        <taxon>Rhabditida</taxon>
        <taxon>Rhabditina</taxon>
        <taxon>Rhabditomorpha</taxon>
        <taxon>Rhabditoidea</taxon>
        <taxon>Rhabditidae</taxon>
        <taxon>Peloderinae</taxon>
        <taxon>Caenorhabditis</taxon>
    </lineage>
</organism>
<proteinExistence type="predicted"/>
<protein>
    <submittedName>
        <fullName evidence="4">3'-5' exonuclease domain-containing protein</fullName>
    </submittedName>
</protein>
<keyword evidence="1" id="KW-0472">Membrane</keyword>
<sequence>MSMGGHFPVYIDTESTRFPSEGTSKLALITICDVDSQIILLSRVQNSFFKKHSEIKRILQSLGGHRRIATYGCEEELFEPDQDVLNLQQTTGIFGDRESLKNAVLELRFNLIKTETMSNWTNKHLRRDQIAYAAMDALILHRVYIHIFGYYADCWTVQFMSRHQKNKKSFESKDNKEQKEPEWTLGYAFLRWFYLACVIFYSITSVILTIILFNSMANLTEDTSPENDFQ</sequence>
<keyword evidence="1" id="KW-0812">Transmembrane</keyword>
<dbReference type="WBParaSite" id="Csp11.Scaffold549.g3571.t1">
    <property type="protein sequence ID" value="Csp11.Scaffold549.g3571.t1"/>
    <property type="gene ID" value="Csp11.Scaffold549.g3571"/>
</dbReference>
<dbReference type="SUPFAM" id="SSF53098">
    <property type="entry name" value="Ribonuclease H-like"/>
    <property type="match status" value="1"/>
</dbReference>
<evidence type="ECO:0000313" key="3">
    <source>
        <dbReference type="Proteomes" id="UP000095282"/>
    </source>
</evidence>
<evidence type="ECO:0000256" key="1">
    <source>
        <dbReference type="SAM" id="Phobius"/>
    </source>
</evidence>
<dbReference type="eggNOG" id="ENOG502RT6W">
    <property type="taxonomic scope" value="Eukaryota"/>
</dbReference>
<accession>A0A1I7T8W1</accession>
<dbReference type="InterPro" id="IPR002562">
    <property type="entry name" value="3'-5'_exonuclease_dom"/>
</dbReference>
<dbReference type="GO" id="GO:0008408">
    <property type="term" value="F:3'-5' exonuclease activity"/>
    <property type="evidence" value="ECO:0007669"/>
    <property type="project" value="InterPro"/>
</dbReference>
<feature type="domain" description="3'-5' exonuclease" evidence="2">
    <location>
        <begin position="105"/>
        <end position="144"/>
    </location>
</feature>
<dbReference type="Gene3D" id="3.30.420.10">
    <property type="entry name" value="Ribonuclease H-like superfamily/Ribonuclease H"/>
    <property type="match status" value="1"/>
</dbReference>
<name>A0A1I7T8W1_9PELO</name>
<dbReference type="GO" id="GO:0003676">
    <property type="term" value="F:nucleic acid binding"/>
    <property type="evidence" value="ECO:0007669"/>
    <property type="project" value="InterPro"/>
</dbReference>
<dbReference type="Proteomes" id="UP000095282">
    <property type="component" value="Unplaced"/>
</dbReference>
<dbReference type="STRING" id="1561998.A0A1I7T8W1"/>
<dbReference type="InterPro" id="IPR036397">
    <property type="entry name" value="RNaseH_sf"/>
</dbReference>
<feature type="transmembrane region" description="Helical" evidence="1">
    <location>
        <begin position="192"/>
        <end position="213"/>
    </location>
</feature>